<evidence type="ECO:0000313" key="2">
    <source>
        <dbReference type="Proteomes" id="UP000071859"/>
    </source>
</evidence>
<dbReference type="AlphaFoldDB" id="A0A158DFH2"/>
<protein>
    <submittedName>
        <fullName evidence="1">Uncharacterized protein</fullName>
    </submittedName>
</protein>
<sequence>MTTLSTRRRLHRANAFWARVSFVIDLIAGRGRT</sequence>
<reference evidence="1" key="1">
    <citation type="submission" date="2016-01" db="EMBL/GenBank/DDBJ databases">
        <authorList>
            <person name="Peeters C."/>
        </authorList>
    </citation>
    <scope>NUCLEOTIDE SEQUENCE</scope>
    <source>
        <strain evidence="1">LMG 29321</strain>
    </source>
</reference>
<dbReference type="EMBL" id="FCOX02000031">
    <property type="protein sequence ID" value="SAK93392.1"/>
    <property type="molecule type" value="Genomic_DNA"/>
</dbReference>
<evidence type="ECO:0000313" key="1">
    <source>
        <dbReference type="EMBL" id="SAK93392.1"/>
    </source>
</evidence>
<dbReference type="Proteomes" id="UP000071859">
    <property type="component" value="Unassembled WGS sequence"/>
</dbReference>
<accession>A0A158DFH2</accession>
<keyword evidence="2" id="KW-1185">Reference proteome</keyword>
<proteinExistence type="predicted"/>
<name>A0A158DFH2_9BURK</name>
<gene>
    <name evidence="1" type="ORF">AWB78_05119</name>
</gene>
<organism evidence="1 2">
    <name type="scientific">Caballeronia calidae</name>
    <dbReference type="NCBI Taxonomy" id="1777139"/>
    <lineage>
        <taxon>Bacteria</taxon>
        <taxon>Pseudomonadati</taxon>
        <taxon>Pseudomonadota</taxon>
        <taxon>Betaproteobacteria</taxon>
        <taxon>Burkholderiales</taxon>
        <taxon>Burkholderiaceae</taxon>
        <taxon>Caballeronia</taxon>
    </lineage>
</organism>
<comment type="caution">
    <text evidence="1">The sequence shown here is derived from an EMBL/GenBank/DDBJ whole genome shotgun (WGS) entry which is preliminary data.</text>
</comment>